<keyword evidence="2" id="KW-1185">Reference proteome</keyword>
<gene>
    <name evidence="1" type="ORF">CDAR_471931</name>
</gene>
<evidence type="ECO:0000313" key="2">
    <source>
        <dbReference type="Proteomes" id="UP001054837"/>
    </source>
</evidence>
<dbReference type="EMBL" id="BPLQ01013294">
    <property type="protein sequence ID" value="GIY71113.1"/>
    <property type="molecule type" value="Genomic_DNA"/>
</dbReference>
<comment type="caution">
    <text evidence="1">The sequence shown here is derived from an EMBL/GenBank/DDBJ whole genome shotgun (WGS) entry which is preliminary data.</text>
</comment>
<reference evidence="1 2" key="1">
    <citation type="submission" date="2021-06" db="EMBL/GenBank/DDBJ databases">
        <title>Caerostris darwini draft genome.</title>
        <authorList>
            <person name="Kono N."/>
            <person name="Arakawa K."/>
        </authorList>
    </citation>
    <scope>NUCLEOTIDE SEQUENCE [LARGE SCALE GENOMIC DNA]</scope>
</reference>
<organism evidence="1 2">
    <name type="scientific">Caerostris darwini</name>
    <dbReference type="NCBI Taxonomy" id="1538125"/>
    <lineage>
        <taxon>Eukaryota</taxon>
        <taxon>Metazoa</taxon>
        <taxon>Ecdysozoa</taxon>
        <taxon>Arthropoda</taxon>
        <taxon>Chelicerata</taxon>
        <taxon>Arachnida</taxon>
        <taxon>Araneae</taxon>
        <taxon>Araneomorphae</taxon>
        <taxon>Entelegynae</taxon>
        <taxon>Araneoidea</taxon>
        <taxon>Araneidae</taxon>
        <taxon>Caerostris</taxon>
    </lineage>
</organism>
<accession>A0AAV4VM48</accession>
<dbReference type="AlphaFoldDB" id="A0AAV4VM48"/>
<protein>
    <submittedName>
        <fullName evidence="1">Uncharacterized protein</fullName>
    </submittedName>
</protein>
<proteinExistence type="predicted"/>
<evidence type="ECO:0000313" key="1">
    <source>
        <dbReference type="EMBL" id="GIY71113.1"/>
    </source>
</evidence>
<dbReference type="Proteomes" id="UP001054837">
    <property type="component" value="Unassembled WGS sequence"/>
</dbReference>
<sequence>MDGDKSRPQNGAHGESWCEFHASFSGFDAGRTPDRDVKGMPELFRLTGATVGAFFFLSRSGGGVQNGPGKSPKEATPEINRWPIIYPSLLEKSSVMTRLVFGGKRIELGMEVEFSAA</sequence>
<name>A0AAV4VM48_9ARAC</name>